<sequence length="56" mass="5639">MVPSTFSRLNAARALPVVLAALLFAGCGTLAALLFAGCGHPGARSKRSLYAGFSAS</sequence>
<evidence type="ECO:0000313" key="1">
    <source>
        <dbReference type="EMBL" id="EHC32595.1"/>
    </source>
</evidence>
<dbReference type="AlphaFoldDB" id="G5LU21"/>
<dbReference type="Proteomes" id="UP000004642">
    <property type="component" value="Unassembled WGS sequence"/>
</dbReference>
<name>G5LU21_SALET</name>
<comment type="caution">
    <text evidence="1">The sequence shown here is derived from an EMBL/GenBank/DDBJ whole genome shotgun (WGS) entry which is preliminary data.</text>
</comment>
<gene>
    <name evidence="1" type="ORF">LTSEALA_4663</name>
</gene>
<evidence type="ECO:0000313" key="2">
    <source>
        <dbReference type="Proteomes" id="UP000004642"/>
    </source>
</evidence>
<protein>
    <submittedName>
        <fullName evidence="1">Uncharacterized protein</fullName>
    </submittedName>
</protein>
<organism evidence="1 2">
    <name type="scientific">Salmonella enterica subsp. enterica serovar Alachua str. R6-377</name>
    <dbReference type="NCBI Taxonomy" id="913241"/>
    <lineage>
        <taxon>Bacteria</taxon>
        <taxon>Pseudomonadati</taxon>
        <taxon>Pseudomonadota</taxon>
        <taxon>Gammaproteobacteria</taxon>
        <taxon>Enterobacterales</taxon>
        <taxon>Enterobacteriaceae</taxon>
        <taxon>Salmonella</taxon>
    </lineage>
</organism>
<proteinExistence type="predicted"/>
<accession>G5LU21</accession>
<dbReference type="EMBL" id="AFCJ01002019">
    <property type="protein sequence ID" value="EHC32595.1"/>
    <property type="molecule type" value="Genomic_DNA"/>
</dbReference>
<reference evidence="1 2" key="1">
    <citation type="journal article" date="2011" name="BMC Genomics">
        <title>Genome sequencing reveals diversification of virulence factor content and possible host adaptation in distinct subpopulations of Salmonella enterica.</title>
        <authorList>
            <person name="den Bakker H.C."/>
            <person name="Moreno Switt A.I."/>
            <person name="Govoni G."/>
            <person name="Cummings C.A."/>
            <person name="Ranieri M.L."/>
            <person name="Degoricija L."/>
            <person name="Hoelzer K."/>
            <person name="Rodriguez-Rivera L.D."/>
            <person name="Brown S."/>
            <person name="Bolchacova E."/>
            <person name="Furtado M.R."/>
            <person name="Wiedmann M."/>
        </authorList>
    </citation>
    <scope>NUCLEOTIDE SEQUENCE [LARGE SCALE GENOMIC DNA]</scope>
    <source>
        <strain evidence="1 2">R6-377</strain>
    </source>
</reference>